<dbReference type="InterPro" id="IPR006016">
    <property type="entry name" value="UspA"/>
</dbReference>
<dbReference type="SUPFAM" id="SSF52402">
    <property type="entry name" value="Adenine nucleotide alpha hydrolases-like"/>
    <property type="match status" value="1"/>
</dbReference>
<evidence type="ECO:0000313" key="3">
    <source>
        <dbReference type="Proteomes" id="UP001497392"/>
    </source>
</evidence>
<evidence type="ECO:0000313" key="2">
    <source>
        <dbReference type="EMBL" id="CAL5222222.1"/>
    </source>
</evidence>
<keyword evidence="3" id="KW-1185">Reference proteome</keyword>
<dbReference type="InterPro" id="IPR014729">
    <property type="entry name" value="Rossmann-like_a/b/a_fold"/>
</dbReference>
<dbReference type="Gene3D" id="3.40.50.620">
    <property type="entry name" value="HUPs"/>
    <property type="match status" value="1"/>
</dbReference>
<accession>A0ABP1FXI9</accession>
<sequence>MTSPRNLVVAVPMPVQEDPEVTLGALRWTMDQLHRPGDVIHIVHVIKCLVHKLEVFHGMPGTTFSFDDPGEAHRESEDVARAKSFLQRSVVPVLDAKQIQHRMHLSVDTIEAPASAAGQIIRDTADSVGAQLVIVGHNRQPVSKEDSHLGKVAKWALDNVKRPLVIVRTFQPTEAAHDG</sequence>
<proteinExistence type="predicted"/>
<name>A0ABP1FXI9_9CHLO</name>
<organism evidence="2 3">
    <name type="scientific">Coccomyxa viridis</name>
    <dbReference type="NCBI Taxonomy" id="1274662"/>
    <lineage>
        <taxon>Eukaryota</taxon>
        <taxon>Viridiplantae</taxon>
        <taxon>Chlorophyta</taxon>
        <taxon>core chlorophytes</taxon>
        <taxon>Trebouxiophyceae</taxon>
        <taxon>Trebouxiophyceae incertae sedis</taxon>
        <taxon>Coccomyxaceae</taxon>
        <taxon>Coccomyxa</taxon>
    </lineage>
</organism>
<protein>
    <submittedName>
        <fullName evidence="2">G4554 protein</fullName>
    </submittedName>
</protein>
<comment type="caution">
    <text evidence="2">The sequence shown here is derived from an EMBL/GenBank/DDBJ whole genome shotgun (WGS) entry which is preliminary data.</text>
</comment>
<reference evidence="2 3" key="1">
    <citation type="submission" date="2024-06" db="EMBL/GenBank/DDBJ databases">
        <authorList>
            <person name="Kraege A."/>
            <person name="Thomma B."/>
        </authorList>
    </citation>
    <scope>NUCLEOTIDE SEQUENCE [LARGE SCALE GENOMIC DNA]</scope>
</reference>
<dbReference type="EMBL" id="CAXHTA020000006">
    <property type="protein sequence ID" value="CAL5222222.1"/>
    <property type="molecule type" value="Genomic_DNA"/>
</dbReference>
<gene>
    <name evidence="2" type="primary">g4554</name>
    <name evidence="2" type="ORF">VP750_LOCUS3881</name>
</gene>
<dbReference type="Pfam" id="PF00582">
    <property type="entry name" value="Usp"/>
    <property type="match status" value="1"/>
</dbReference>
<feature type="domain" description="UspA" evidence="1">
    <location>
        <begin position="19"/>
        <end position="168"/>
    </location>
</feature>
<dbReference type="Proteomes" id="UP001497392">
    <property type="component" value="Unassembled WGS sequence"/>
</dbReference>
<evidence type="ECO:0000259" key="1">
    <source>
        <dbReference type="Pfam" id="PF00582"/>
    </source>
</evidence>